<dbReference type="InterPro" id="IPR038717">
    <property type="entry name" value="Tc1-like_DDE_dom"/>
</dbReference>
<evidence type="ECO:0000259" key="1">
    <source>
        <dbReference type="Pfam" id="PF13358"/>
    </source>
</evidence>
<feature type="domain" description="Tc1-like transposase DDE" evidence="1">
    <location>
        <begin position="31"/>
        <end position="89"/>
    </location>
</feature>
<dbReference type="GO" id="GO:0003676">
    <property type="term" value="F:nucleic acid binding"/>
    <property type="evidence" value="ECO:0007669"/>
    <property type="project" value="InterPro"/>
</dbReference>
<protein>
    <submittedName>
        <fullName evidence="3">Tc1-like transposase DDE domain-containing protein</fullName>
    </submittedName>
</protein>
<sequence>MTKEVYRDLLRANLLPYWKRNRARFDEFQQDGDPKHTAGIVKRWFRHPRVNIPVMKWPAQSPDLNSIEHLWEVLKRRLARRNISNKNELFRVLQEEWARIPMDTIQGLIESMPRRMNAVIKAKGYPTKY</sequence>
<reference evidence="3" key="1">
    <citation type="submission" date="2022-11" db="UniProtKB">
        <authorList>
            <consortium name="WormBaseParasite"/>
        </authorList>
    </citation>
    <scope>IDENTIFICATION</scope>
</reference>
<proteinExistence type="predicted"/>
<keyword evidence="2" id="KW-1185">Reference proteome</keyword>
<evidence type="ECO:0000313" key="3">
    <source>
        <dbReference type="WBParaSite" id="ACRNAN_scaffold23066.g32940.t1"/>
    </source>
</evidence>
<dbReference type="Gene3D" id="3.30.420.10">
    <property type="entry name" value="Ribonuclease H-like superfamily/Ribonuclease H"/>
    <property type="match status" value="1"/>
</dbReference>
<name>A0A914DD56_9BILA</name>
<organism evidence="2 3">
    <name type="scientific">Acrobeloides nanus</name>
    <dbReference type="NCBI Taxonomy" id="290746"/>
    <lineage>
        <taxon>Eukaryota</taxon>
        <taxon>Metazoa</taxon>
        <taxon>Ecdysozoa</taxon>
        <taxon>Nematoda</taxon>
        <taxon>Chromadorea</taxon>
        <taxon>Rhabditida</taxon>
        <taxon>Tylenchina</taxon>
        <taxon>Cephalobomorpha</taxon>
        <taxon>Cephaloboidea</taxon>
        <taxon>Cephalobidae</taxon>
        <taxon>Acrobeloides</taxon>
    </lineage>
</organism>
<dbReference type="WBParaSite" id="ACRNAN_scaffold23066.g32940.t1">
    <property type="protein sequence ID" value="ACRNAN_scaffold23066.g32940.t1"/>
    <property type="gene ID" value="ACRNAN_scaffold23066.g32940"/>
</dbReference>
<dbReference type="AlphaFoldDB" id="A0A914DD56"/>
<dbReference type="Proteomes" id="UP000887540">
    <property type="component" value="Unplaced"/>
</dbReference>
<dbReference type="InterPro" id="IPR036397">
    <property type="entry name" value="RNaseH_sf"/>
</dbReference>
<accession>A0A914DD56</accession>
<evidence type="ECO:0000313" key="2">
    <source>
        <dbReference type="Proteomes" id="UP000887540"/>
    </source>
</evidence>
<dbReference type="Pfam" id="PF13358">
    <property type="entry name" value="DDE_3"/>
    <property type="match status" value="1"/>
</dbReference>